<dbReference type="EMBL" id="KC246863">
    <property type="protein sequence ID" value="AHF26031.1"/>
    <property type="molecule type" value="Genomic_DNA"/>
</dbReference>
<protein>
    <submittedName>
        <fullName evidence="4">Phosphoglycerate dehydrogenase and related dehydrogenases</fullName>
    </submittedName>
</protein>
<proteinExistence type="predicted"/>
<keyword evidence="1" id="KW-0560">Oxidoreductase</keyword>
<evidence type="ECO:0000256" key="1">
    <source>
        <dbReference type="ARBA" id="ARBA00023002"/>
    </source>
</evidence>
<dbReference type="GO" id="GO:0016491">
    <property type="term" value="F:oxidoreductase activity"/>
    <property type="evidence" value="ECO:0007669"/>
    <property type="project" value="UniProtKB-KW"/>
</dbReference>
<dbReference type="PANTHER" id="PTHR43333:SF1">
    <property type="entry name" value="D-ISOMER SPECIFIC 2-HYDROXYACID DEHYDROGENASE NAD-BINDING DOMAIN-CONTAINING PROTEIN"/>
    <property type="match status" value="1"/>
</dbReference>
<dbReference type="Gene3D" id="3.40.50.720">
    <property type="entry name" value="NAD(P)-binding Rossmann-like Domain"/>
    <property type="match status" value="2"/>
</dbReference>
<keyword evidence="2" id="KW-0520">NAD</keyword>
<evidence type="ECO:0000256" key="2">
    <source>
        <dbReference type="ARBA" id="ARBA00023027"/>
    </source>
</evidence>
<evidence type="ECO:0000313" key="4">
    <source>
        <dbReference type="EMBL" id="AHF26031.1"/>
    </source>
</evidence>
<reference evidence="4" key="1">
    <citation type="journal article" date="2013" name="PLoS ONE">
        <title>Metagenomic insights into the carbohydrate-active enzymes carried by the microorganisms adhering to solid digesta in the rumen of cows.</title>
        <authorList>
            <person name="Wang L."/>
            <person name="Hatem A."/>
            <person name="Catalyurek U.V."/>
            <person name="Morrison M."/>
            <person name="Yu Z."/>
        </authorList>
    </citation>
    <scope>NUCLEOTIDE SEQUENCE</scope>
</reference>
<dbReference type="AlphaFoldDB" id="W0FM49"/>
<dbReference type="GO" id="GO:0051287">
    <property type="term" value="F:NAD binding"/>
    <property type="evidence" value="ECO:0007669"/>
    <property type="project" value="InterPro"/>
</dbReference>
<accession>W0FM49</accession>
<dbReference type="InterPro" id="IPR006140">
    <property type="entry name" value="D-isomer_DH_NAD-bd"/>
</dbReference>
<dbReference type="PANTHER" id="PTHR43333">
    <property type="entry name" value="2-HACID_DH_C DOMAIN-CONTAINING PROTEIN"/>
    <property type="match status" value="1"/>
</dbReference>
<organism evidence="4">
    <name type="scientific">uncultured bacterium Contigcl_1738</name>
    <dbReference type="NCBI Taxonomy" id="1393655"/>
    <lineage>
        <taxon>Bacteria</taxon>
        <taxon>environmental samples</taxon>
    </lineage>
</organism>
<evidence type="ECO:0000259" key="3">
    <source>
        <dbReference type="Pfam" id="PF02826"/>
    </source>
</evidence>
<dbReference type="SUPFAM" id="SSF51735">
    <property type="entry name" value="NAD(P)-binding Rossmann-fold domains"/>
    <property type="match status" value="1"/>
</dbReference>
<sequence>MPDTTRVLVMAPFKPHHMERLHDAAAGRATLTQVPGRLMSEDELRPLLSQSDVVIGEPAPTLLAEGTPVRWVQMTWAGSDLYTQGEIPFPEGTRLTNVAGAAFGHIISQFVVGQILSLAQDFPLYVRQQERELWAWAGPVTSLEGAMVLIFGAGDIGSFTAKRLSGFDCHCVGVCRDTSATRPHFERLVTLDEAEAELPRANVVVNCLPNTPETAHWLDERRLRLMREGSILVNVGRGNFIDCYALARVLAEGRLRGAALDVCDPEPLPQGHPLWHETRCFITPHTAGGSFGKCAATEQRICDICCENLDRWLNGRELTHVVI</sequence>
<feature type="domain" description="D-isomer specific 2-hydroxyacid dehydrogenase NAD-binding" evidence="3">
    <location>
        <begin position="113"/>
        <end position="287"/>
    </location>
</feature>
<dbReference type="Pfam" id="PF02826">
    <property type="entry name" value="2-Hacid_dh_C"/>
    <property type="match status" value="1"/>
</dbReference>
<dbReference type="InterPro" id="IPR036291">
    <property type="entry name" value="NAD(P)-bd_dom_sf"/>
</dbReference>
<dbReference type="CDD" id="cd05300">
    <property type="entry name" value="2-Hacid_dh_1"/>
    <property type="match status" value="1"/>
</dbReference>
<name>W0FM49_9BACT</name>